<feature type="compositionally biased region" description="Polar residues" evidence="1">
    <location>
        <begin position="258"/>
        <end position="271"/>
    </location>
</feature>
<gene>
    <name evidence="2" type="ORF">KP509_29G067500</name>
</gene>
<feature type="region of interest" description="Disordered" evidence="1">
    <location>
        <begin position="251"/>
        <end position="271"/>
    </location>
</feature>
<dbReference type="GO" id="GO:0035196">
    <property type="term" value="P:miRNA processing"/>
    <property type="evidence" value="ECO:0007669"/>
    <property type="project" value="InterPro"/>
</dbReference>
<reference evidence="2" key="1">
    <citation type="submission" date="2021-08" db="EMBL/GenBank/DDBJ databases">
        <title>WGS assembly of Ceratopteris richardii.</title>
        <authorList>
            <person name="Marchant D.B."/>
            <person name="Chen G."/>
            <person name="Jenkins J."/>
            <person name="Shu S."/>
            <person name="Leebens-Mack J."/>
            <person name="Grimwood J."/>
            <person name="Schmutz J."/>
            <person name="Soltis P."/>
            <person name="Soltis D."/>
            <person name="Chen Z.-H."/>
        </authorList>
    </citation>
    <scope>NUCLEOTIDE SEQUENCE</scope>
    <source>
        <strain evidence="2">Whitten #5841</strain>
        <tissue evidence="2">Leaf</tissue>
    </source>
</reference>
<feature type="compositionally biased region" description="Polar residues" evidence="1">
    <location>
        <begin position="182"/>
        <end position="201"/>
    </location>
</feature>
<feature type="compositionally biased region" description="Basic and acidic residues" evidence="1">
    <location>
        <begin position="1"/>
        <end position="19"/>
    </location>
</feature>
<feature type="compositionally biased region" description="Polar residues" evidence="1">
    <location>
        <begin position="128"/>
        <end position="148"/>
    </location>
</feature>
<feature type="compositionally biased region" description="Low complexity" evidence="1">
    <location>
        <begin position="39"/>
        <end position="57"/>
    </location>
</feature>
<comment type="caution">
    <text evidence="2">The sequence shown here is derived from an EMBL/GenBank/DDBJ whole genome shotgun (WGS) entry which is preliminary data.</text>
</comment>
<feature type="compositionally biased region" description="Polar residues" evidence="1">
    <location>
        <begin position="157"/>
        <end position="166"/>
    </location>
</feature>
<dbReference type="PANTHER" id="PTHR36054:SF2">
    <property type="entry name" value="PROTEIN SICKLE"/>
    <property type="match status" value="1"/>
</dbReference>
<dbReference type="OMA" id="HANHGGF"/>
<feature type="compositionally biased region" description="Polar residues" evidence="1">
    <location>
        <begin position="284"/>
        <end position="293"/>
    </location>
</feature>
<dbReference type="InterPro" id="IPR039292">
    <property type="entry name" value="SICKLE"/>
</dbReference>
<name>A0A8T2RA62_CERRI</name>
<feature type="region of interest" description="Disordered" evidence="1">
    <location>
        <begin position="1"/>
        <end position="170"/>
    </location>
</feature>
<feature type="region of interest" description="Disordered" evidence="1">
    <location>
        <begin position="182"/>
        <end position="203"/>
    </location>
</feature>
<dbReference type="Proteomes" id="UP000825935">
    <property type="component" value="Chromosome 29"/>
</dbReference>
<dbReference type="GO" id="GO:0000398">
    <property type="term" value="P:mRNA splicing, via spliceosome"/>
    <property type="evidence" value="ECO:0007669"/>
    <property type="project" value="InterPro"/>
</dbReference>
<feature type="compositionally biased region" description="Pro residues" evidence="1">
    <location>
        <begin position="88"/>
        <end position="104"/>
    </location>
</feature>
<sequence>MEESSEKRRERLRAMREEASMIDANGGVSPLSNTPVTSDLPPLSDVQQQQQQLLSSPAPRFEFYTDPLAAYGASQRKKSRSSFGSPFSPRPKLSPSPLPHPSFGPPNISGTSAGTFSHSNFVASSSSGTSGIPANMSRNPIHSPSPRITSPHGYSPIPSSNHQSGLFSRPWIATNTSPNYTSPYNNHSPNHTSATRGSYHSSMMIPGGFTTTLSSSHHSNSQSSGHRIISTSYDQSEAVYLTPHVPGYTGSKGKLSAGSPQRHPSGSNNSSACYYDKSHSWGSFRQSPGSNKATPVRTGGKGFQRPFGKSIGEILAKRSMLEDPWKDLMPVRIESVAVRLDSCTSSSHNWLPRSVTRKSGPSHVKGVSVHASGPSLAESLAASFADAVAGEDNF</sequence>
<feature type="region of interest" description="Disordered" evidence="1">
    <location>
        <begin position="284"/>
        <end position="304"/>
    </location>
</feature>
<protein>
    <submittedName>
        <fullName evidence="2">Uncharacterized protein</fullName>
    </submittedName>
</protein>
<feature type="compositionally biased region" description="Low complexity" evidence="1">
    <location>
        <begin position="117"/>
        <end position="127"/>
    </location>
</feature>
<dbReference type="EMBL" id="CM035434">
    <property type="protein sequence ID" value="KAH7292426.1"/>
    <property type="molecule type" value="Genomic_DNA"/>
</dbReference>
<dbReference type="OrthoDB" id="1935385at2759"/>
<evidence type="ECO:0000313" key="2">
    <source>
        <dbReference type="EMBL" id="KAH7292425.1"/>
    </source>
</evidence>
<organism evidence="2 3">
    <name type="scientific">Ceratopteris richardii</name>
    <name type="common">Triangle waterfern</name>
    <dbReference type="NCBI Taxonomy" id="49495"/>
    <lineage>
        <taxon>Eukaryota</taxon>
        <taxon>Viridiplantae</taxon>
        <taxon>Streptophyta</taxon>
        <taxon>Embryophyta</taxon>
        <taxon>Tracheophyta</taxon>
        <taxon>Polypodiopsida</taxon>
        <taxon>Polypodiidae</taxon>
        <taxon>Polypodiales</taxon>
        <taxon>Pteridineae</taxon>
        <taxon>Pteridaceae</taxon>
        <taxon>Parkerioideae</taxon>
        <taxon>Ceratopteris</taxon>
    </lineage>
</organism>
<dbReference type="PANTHER" id="PTHR36054">
    <property type="entry name" value="PROTEIN SICKLE"/>
    <property type="match status" value="1"/>
</dbReference>
<proteinExistence type="predicted"/>
<dbReference type="AlphaFoldDB" id="A0A8T2RA62"/>
<evidence type="ECO:0000256" key="1">
    <source>
        <dbReference type="SAM" id="MobiDB-lite"/>
    </source>
</evidence>
<accession>A0A8T2RA62</accession>
<keyword evidence="3" id="KW-1185">Reference proteome</keyword>
<dbReference type="EMBL" id="CM035434">
    <property type="protein sequence ID" value="KAH7292425.1"/>
    <property type="molecule type" value="Genomic_DNA"/>
</dbReference>
<evidence type="ECO:0000313" key="3">
    <source>
        <dbReference type="Proteomes" id="UP000825935"/>
    </source>
</evidence>